<feature type="compositionally biased region" description="Low complexity" evidence="1">
    <location>
        <begin position="222"/>
        <end position="231"/>
    </location>
</feature>
<dbReference type="RefSeq" id="WP_188678590.1">
    <property type="nucleotide sequence ID" value="NZ_BMGP01000004.1"/>
</dbReference>
<evidence type="ECO:0000313" key="3">
    <source>
        <dbReference type="Proteomes" id="UP000598775"/>
    </source>
</evidence>
<name>A0A917B9Z7_9MICO</name>
<accession>A0A917B9Z7</accession>
<organism evidence="2 3">
    <name type="scientific">Subtercola lobariae</name>
    <dbReference type="NCBI Taxonomy" id="1588641"/>
    <lineage>
        <taxon>Bacteria</taxon>
        <taxon>Bacillati</taxon>
        <taxon>Actinomycetota</taxon>
        <taxon>Actinomycetes</taxon>
        <taxon>Micrococcales</taxon>
        <taxon>Microbacteriaceae</taxon>
        <taxon>Subtercola</taxon>
    </lineage>
</organism>
<keyword evidence="3" id="KW-1185">Reference proteome</keyword>
<comment type="caution">
    <text evidence="2">The sequence shown here is derived from an EMBL/GenBank/DDBJ whole genome shotgun (WGS) entry which is preliminary data.</text>
</comment>
<protein>
    <submittedName>
        <fullName evidence="2">Uncharacterized protein</fullName>
    </submittedName>
</protein>
<dbReference type="AlphaFoldDB" id="A0A917B9Z7"/>
<evidence type="ECO:0000256" key="1">
    <source>
        <dbReference type="SAM" id="MobiDB-lite"/>
    </source>
</evidence>
<feature type="compositionally biased region" description="Low complexity" evidence="1">
    <location>
        <begin position="256"/>
        <end position="275"/>
    </location>
</feature>
<dbReference type="Proteomes" id="UP000598775">
    <property type="component" value="Unassembled WGS sequence"/>
</dbReference>
<dbReference type="EMBL" id="BMGP01000004">
    <property type="protein sequence ID" value="GGF30071.1"/>
    <property type="molecule type" value="Genomic_DNA"/>
</dbReference>
<evidence type="ECO:0000313" key="2">
    <source>
        <dbReference type="EMBL" id="GGF30071.1"/>
    </source>
</evidence>
<proteinExistence type="predicted"/>
<reference evidence="2 3" key="1">
    <citation type="journal article" date="2014" name="Int. J. Syst. Evol. Microbiol.">
        <title>Complete genome sequence of Corynebacterium casei LMG S-19264T (=DSM 44701T), isolated from a smear-ripened cheese.</title>
        <authorList>
            <consortium name="US DOE Joint Genome Institute (JGI-PGF)"/>
            <person name="Walter F."/>
            <person name="Albersmeier A."/>
            <person name="Kalinowski J."/>
            <person name="Ruckert C."/>
        </authorList>
    </citation>
    <scope>NUCLEOTIDE SEQUENCE [LARGE SCALE GENOMIC DNA]</scope>
    <source>
        <strain evidence="2 3">CGMCC 1.12976</strain>
    </source>
</reference>
<feature type="region of interest" description="Disordered" evidence="1">
    <location>
        <begin position="216"/>
        <end position="283"/>
    </location>
</feature>
<gene>
    <name evidence="2" type="ORF">GCM10011399_24050</name>
</gene>
<sequence>MKVILSSVSKGENGENLPATSLSYESGAVTLAVVETAKRPTVLALMAAGRMVPDAGTITFDDRTDPAALRERSAIVDAPDVSEPVDDLKLTAVVQEELMFAERSNSRRDALNALDELDAGQYAGYEMQNVPPVVRLRILAELAVSRPGIEAVVLTSPDRHGGDPLGWWAVAADLAERGLAVLVIASEASIDAVREIASRFETDRLAELERQAAARRREEAEAAAAANAAADAQDEHPHPHAVPLAHPDNAVIGAGSPPTSTSTAPSTTHTPAHTTPAPPKDHA</sequence>